<dbReference type="EMBL" id="KB932955">
    <property type="protein sequence ID" value="EOO01870.1"/>
    <property type="molecule type" value="Genomic_DNA"/>
</dbReference>
<dbReference type="RefSeq" id="XP_007913373.1">
    <property type="nucleotide sequence ID" value="XM_007915182.1"/>
</dbReference>
<evidence type="ECO:0000256" key="5">
    <source>
        <dbReference type="PIRSR" id="PIRSR601461-1"/>
    </source>
</evidence>
<dbReference type="SUPFAM" id="SSF50630">
    <property type="entry name" value="Acid proteases"/>
    <property type="match status" value="1"/>
</dbReference>
<name>R8BRG1_PHAM7</name>
<proteinExistence type="inferred from homology"/>
<dbReference type="PANTHER" id="PTHR47966:SF2">
    <property type="entry name" value="ASPERGILLOPEPSIN-1-RELATED"/>
    <property type="match status" value="1"/>
</dbReference>
<protein>
    <submittedName>
        <fullName evidence="8">Putative secreted aspartic proteinase protein</fullName>
    </submittedName>
</protein>
<dbReference type="PROSITE" id="PS51767">
    <property type="entry name" value="PEPTIDASE_A1"/>
    <property type="match status" value="1"/>
</dbReference>
<dbReference type="InterPro" id="IPR034163">
    <property type="entry name" value="Aspergillopepsin-like_cat_dom"/>
</dbReference>
<dbReference type="InterPro" id="IPR033121">
    <property type="entry name" value="PEPTIDASE_A1"/>
</dbReference>
<sequence length="412" mass="45359">MAILPIFLQAFWLCITLFVSLAASHPAAAGTRATARRSFSLDVVRNPAFARNGPHAYSKALNKYGADLPDDFFDATQIKGAVGSVPAWNQSFDREYLSPVLIGTPPQVVMLDIDTGSSDLWIFSTDTQILGFNDRRIYHPHNSSTSIRQANTTWYITYGDQSYATGVVYTDDVQLGEITVKNATVESATTAAEAIVDDPTISGLLGLSFNHSSTVSPQMPTLLDQLTSEYDVNLFTADLKYHDKGKYTFGEIEDGAYTGNISWQAILPGSNFWHIHMTIFQIGGSSQRLISRWPVIVDTGTTLALIQEDLAQLYWDQVPGAHYDVSYPGYVYPCNATLPDLIFGFNNDKWTGVVPGEYINYQALPTKGECYGGIQGNRGLPFAILGDMLLKAVFVVFDAENERVGFANKDLH</sequence>
<keyword evidence="6" id="KW-0732">Signal</keyword>
<dbReference type="GO" id="GO:0006508">
    <property type="term" value="P:proteolysis"/>
    <property type="evidence" value="ECO:0007669"/>
    <property type="project" value="UniProtKB-KW"/>
</dbReference>
<evidence type="ECO:0000256" key="6">
    <source>
        <dbReference type="SAM" id="SignalP"/>
    </source>
</evidence>
<keyword evidence="4" id="KW-0378">Hydrolase</keyword>
<dbReference type="InterPro" id="IPR001461">
    <property type="entry name" value="Aspartic_peptidase_A1"/>
</dbReference>
<dbReference type="HOGENOM" id="CLU_013253_0_1_1"/>
<feature type="domain" description="Peptidase A1" evidence="7">
    <location>
        <begin position="96"/>
        <end position="407"/>
    </location>
</feature>
<feature type="active site" evidence="5">
    <location>
        <position position="114"/>
    </location>
</feature>
<evidence type="ECO:0000256" key="1">
    <source>
        <dbReference type="ARBA" id="ARBA00007447"/>
    </source>
</evidence>
<comment type="similarity">
    <text evidence="1">Belongs to the peptidase A1 family.</text>
</comment>
<keyword evidence="2" id="KW-0645">Protease</keyword>
<evidence type="ECO:0000256" key="4">
    <source>
        <dbReference type="ARBA" id="ARBA00022801"/>
    </source>
</evidence>
<keyword evidence="3" id="KW-0064">Aspartyl protease</keyword>
<evidence type="ECO:0000313" key="8">
    <source>
        <dbReference type="EMBL" id="EOO01870.1"/>
    </source>
</evidence>
<evidence type="ECO:0000256" key="2">
    <source>
        <dbReference type="ARBA" id="ARBA00022670"/>
    </source>
</evidence>
<evidence type="ECO:0000259" key="7">
    <source>
        <dbReference type="PROSITE" id="PS51767"/>
    </source>
</evidence>
<dbReference type="OrthoDB" id="2747330at2759"/>
<dbReference type="InterPro" id="IPR021109">
    <property type="entry name" value="Peptidase_aspartic_dom_sf"/>
</dbReference>
<evidence type="ECO:0000313" key="9">
    <source>
        <dbReference type="Proteomes" id="UP000014074"/>
    </source>
</evidence>
<feature type="signal peptide" evidence="6">
    <location>
        <begin position="1"/>
        <end position="22"/>
    </location>
</feature>
<dbReference type="AlphaFoldDB" id="R8BRG1"/>
<dbReference type="Pfam" id="PF00026">
    <property type="entry name" value="Asp"/>
    <property type="match status" value="1"/>
</dbReference>
<evidence type="ECO:0000256" key="3">
    <source>
        <dbReference type="ARBA" id="ARBA00022750"/>
    </source>
</evidence>
<keyword evidence="9" id="KW-1185">Reference proteome</keyword>
<dbReference type="CDD" id="cd06097">
    <property type="entry name" value="Aspergillopepsin_like"/>
    <property type="match status" value="1"/>
</dbReference>
<dbReference type="KEGG" id="tmn:UCRPA7_2628"/>
<dbReference type="Gene3D" id="2.40.70.10">
    <property type="entry name" value="Acid Proteases"/>
    <property type="match status" value="2"/>
</dbReference>
<dbReference type="PRINTS" id="PR00792">
    <property type="entry name" value="PEPSIN"/>
</dbReference>
<dbReference type="Proteomes" id="UP000014074">
    <property type="component" value="Unassembled WGS sequence"/>
</dbReference>
<feature type="chain" id="PRO_5004452206" evidence="6">
    <location>
        <begin position="23"/>
        <end position="412"/>
    </location>
</feature>
<dbReference type="eggNOG" id="KOG1339">
    <property type="taxonomic scope" value="Eukaryota"/>
</dbReference>
<feature type="active site" evidence="5">
    <location>
        <position position="298"/>
    </location>
</feature>
<organism evidence="8 9">
    <name type="scientific">Phaeoacremonium minimum (strain UCR-PA7)</name>
    <name type="common">Esca disease fungus</name>
    <name type="synonym">Togninia minima</name>
    <dbReference type="NCBI Taxonomy" id="1286976"/>
    <lineage>
        <taxon>Eukaryota</taxon>
        <taxon>Fungi</taxon>
        <taxon>Dikarya</taxon>
        <taxon>Ascomycota</taxon>
        <taxon>Pezizomycotina</taxon>
        <taxon>Sordariomycetes</taxon>
        <taxon>Sordariomycetidae</taxon>
        <taxon>Togniniales</taxon>
        <taxon>Togniniaceae</taxon>
        <taxon>Phaeoacremonium</taxon>
    </lineage>
</organism>
<reference evidence="9" key="1">
    <citation type="journal article" date="2013" name="Genome Announc.">
        <title>Draft genome sequence of the ascomycete Phaeoacremonium aleophilum strain UCR-PA7, a causal agent of the esca disease complex in grapevines.</title>
        <authorList>
            <person name="Blanco-Ulate B."/>
            <person name="Rolshausen P."/>
            <person name="Cantu D."/>
        </authorList>
    </citation>
    <scope>NUCLEOTIDE SEQUENCE [LARGE SCALE GENOMIC DNA]</scope>
    <source>
        <strain evidence="9">UCR-PA7</strain>
    </source>
</reference>
<accession>R8BRG1</accession>
<dbReference type="PANTHER" id="PTHR47966">
    <property type="entry name" value="BETA-SITE APP-CLEAVING ENZYME, ISOFORM A-RELATED"/>
    <property type="match status" value="1"/>
</dbReference>
<dbReference type="GO" id="GO:0004190">
    <property type="term" value="F:aspartic-type endopeptidase activity"/>
    <property type="evidence" value="ECO:0007669"/>
    <property type="project" value="UniProtKB-KW"/>
</dbReference>
<gene>
    <name evidence="8" type="ORF">UCRPA7_2628</name>
</gene>
<dbReference type="GeneID" id="19322896"/>